<gene>
    <name evidence="9" type="ORF">SBA1_910053</name>
</gene>
<proteinExistence type="predicted"/>
<reference evidence="10" key="1">
    <citation type="submission" date="2018-02" db="EMBL/GenBank/DDBJ databases">
        <authorList>
            <person name="Hausmann B."/>
        </authorList>
    </citation>
    <scope>NUCLEOTIDE SEQUENCE [LARGE SCALE GENOMIC DNA]</scope>
    <source>
        <strain evidence="10">Peat soil MAG SbA1</strain>
    </source>
</reference>
<dbReference type="SUPFAM" id="SSF49464">
    <property type="entry name" value="Carboxypeptidase regulatory domain-like"/>
    <property type="match status" value="1"/>
</dbReference>
<dbReference type="Pfam" id="PF13620">
    <property type="entry name" value="CarboxypepD_reg"/>
    <property type="match status" value="1"/>
</dbReference>
<dbReference type="AlphaFoldDB" id="A0A2U3LC50"/>
<dbReference type="GO" id="GO:0015344">
    <property type="term" value="F:siderophore uptake transmembrane transporter activity"/>
    <property type="evidence" value="ECO:0007669"/>
    <property type="project" value="TreeGrafter"/>
</dbReference>
<keyword evidence="4" id="KW-0812">Transmembrane</keyword>
<dbReference type="OrthoDB" id="97893at2"/>
<evidence type="ECO:0000256" key="3">
    <source>
        <dbReference type="ARBA" id="ARBA00022452"/>
    </source>
</evidence>
<dbReference type="Proteomes" id="UP000238701">
    <property type="component" value="Unassembled WGS sequence"/>
</dbReference>
<keyword evidence="3" id="KW-1134">Transmembrane beta strand</keyword>
<dbReference type="EMBL" id="OMOD01000190">
    <property type="protein sequence ID" value="SPF49505.1"/>
    <property type="molecule type" value="Genomic_DNA"/>
</dbReference>
<dbReference type="Gene3D" id="2.40.170.20">
    <property type="entry name" value="TonB-dependent receptor, beta-barrel domain"/>
    <property type="match status" value="1"/>
</dbReference>
<dbReference type="Pfam" id="PF25183">
    <property type="entry name" value="OMP_b-brl_4"/>
    <property type="match status" value="2"/>
</dbReference>
<keyword evidence="2" id="KW-0813">Transport</keyword>
<evidence type="ECO:0000256" key="5">
    <source>
        <dbReference type="ARBA" id="ARBA00022729"/>
    </source>
</evidence>
<evidence type="ECO:0000256" key="7">
    <source>
        <dbReference type="ARBA" id="ARBA00023237"/>
    </source>
</evidence>
<evidence type="ECO:0000259" key="8">
    <source>
        <dbReference type="Pfam" id="PF25183"/>
    </source>
</evidence>
<feature type="domain" description="TonB-dependent transporter Oar-like beta-barrel" evidence="8">
    <location>
        <begin position="629"/>
        <end position="936"/>
    </location>
</feature>
<name>A0A2U3LC50_9BACT</name>
<dbReference type="GO" id="GO:0044718">
    <property type="term" value="P:siderophore transmembrane transport"/>
    <property type="evidence" value="ECO:0007669"/>
    <property type="project" value="TreeGrafter"/>
</dbReference>
<sequence length="1046" mass="113778">MISTRFVSLLVLIPLVIALPARLGAQDSATGAIRGTVLDSSGSRIARASIVVVNTATGARYTATSDGEGRFALELLPPGDYSARVVAEGMSPQVTPQLHVDVGGAAELGYRLTVAGVQENITVSASPSLVDTNPSAVSTLLDERAIGDLPLNGRRFSDLMLLSPGVTQDPRSLNSATNGDLSFGGIRGFQNGFLVDGGDYNNSFFAQALGRYRAPYQFSTEVVQEFRVSSNSYGAELGRSGGAVVNVVTKSGSNHVHGTAFYYLRDSALGAADPFLAFRPHNRQQQAGGTIGGPLKRNKTFFFVGFDQHIFHVPNVVEFLNGSAQVVPQPGTGPYTPGDYDSTDQALVFAAAAQLTSLAGEYPAAQIGNSAYAKLDINLTPHHQLALRVNTSRYWRSNNVFLDPGSPVTYDSISDNGEETVATETVSLSLTSSLSPRWISHLRAQFSRDLQQSYSNTSDVLVKIPNILDGMGRSDLLPRQTRQHKLQVAETLSLESSRNSWKLGGDGLLTRIYDFFPSQQSGEFLFYPIKVDPFTFEPMEAGLELSPLRAYAHEVPHYYLQSFGSATSNPDSNEYAAFAQDTIRVTDRLAVNLGVRWDLQTFTTAGLVSNPLFPPSGKVPYQPYNFAPRAGYGIFYVRIPQIYNSVVQTDNGITDAQIFLNDTNYYDHQVFPTYPNPLVSCPLSAANCSLPAGFTQGVTNDVSAFAPNFVTPRVQQASITFEKEVAGRTTVALSLLNVRGEHLIRALDVNLPPPTALTYPIFDSTGSIFQGGYYTVDSFASWQFTQSLTCPWPPCINPLGRPIAQLGAIDEFQSAASSLYNGATLSINRRVAHGTYLRLSYTYARAMDDGQDALVAGQPATVQNSYEPNAERGPSVTDQRHRLVAAVSVEPRPFHRGHELAGRFFNNWKMSTVVNYGSGRPVNATVAGDPNQDGNDLNDRLPGYSRNAFTGPDYATADLRLTRRIHFSERYKLDFVAEAFNLSNRDNQRVEITSNGLVANASTFVQSYVTGGIAPYPGYYELPGNFMKPNAAYAPRQVQLALKLIF</sequence>
<evidence type="ECO:0000313" key="10">
    <source>
        <dbReference type="Proteomes" id="UP000238701"/>
    </source>
</evidence>
<evidence type="ECO:0000256" key="2">
    <source>
        <dbReference type="ARBA" id="ARBA00022448"/>
    </source>
</evidence>
<keyword evidence="6" id="KW-0472">Membrane</keyword>
<evidence type="ECO:0000256" key="6">
    <source>
        <dbReference type="ARBA" id="ARBA00023136"/>
    </source>
</evidence>
<dbReference type="PANTHER" id="PTHR30069:SF29">
    <property type="entry name" value="HEMOGLOBIN AND HEMOGLOBIN-HAPTOGLOBIN-BINDING PROTEIN 1-RELATED"/>
    <property type="match status" value="1"/>
</dbReference>
<evidence type="ECO:0000256" key="4">
    <source>
        <dbReference type="ARBA" id="ARBA00022692"/>
    </source>
</evidence>
<comment type="subcellular location">
    <subcellularLocation>
        <location evidence="1">Cell outer membrane</location>
        <topology evidence="1">Multi-pass membrane protein</topology>
    </subcellularLocation>
</comment>
<dbReference type="InterPro" id="IPR057601">
    <property type="entry name" value="Oar-like_b-barrel"/>
</dbReference>
<dbReference type="SUPFAM" id="SSF56935">
    <property type="entry name" value="Porins"/>
    <property type="match status" value="1"/>
</dbReference>
<dbReference type="InterPro" id="IPR036942">
    <property type="entry name" value="Beta-barrel_TonB_sf"/>
</dbReference>
<keyword evidence="7" id="KW-0998">Cell outer membrane</keyword>
<dbReference type="InterPro" id="IPR008969">
    <property type="entry name" value="CarboxyPept-like_regulatory"/>
</dbReference>
<keyword evidence="5" id="KW-0732">Signal</keyword>
<evidence type="ECO:0000256" key="1">
    <source>
        <dbReference type="ARBA" id="ARBA00004571"/>
    </source>
</evidence>
<accession>A0A2U3LC50</accession>
<protein>
    <recommendedName>
        <fullName evidence="8">TonB-dependent transporter Oar-like beta-barrel domain-containing protein</fullName>
    </recommendedName>
</protein>
<dbReference type="InterPro" id="IPR039426">
    <property type="entry name" value="TonB-dep_rcpt-like"/>
</dbReference>
<evidence type="ECO:0000313" key="9">
    <source>
        <dbReference type="EMBL" id="SPF49505.1"/>
    </source>
</evidence>
<dbReference type="GO" id="GO:0009279">
    <property type="term" value="C:cell outer membrane"/>
    <property type="evidence" value="ECO:0007669"/>
    <property type="project" value="UniProtKB-SubCell"/>
</dbReference>
<dbReference type="Gene3D" id="2.60.40.1120">
    <property type="entry name" value="Carboxypeptidase-like, regulatory domain"/>
    <property type="match status" value="1"/>
</dbReference>
<organism evidence="9 10">
    <name type="scientific">Candidatus Sulfotelmatobacter kueseliae</name>
    <dbReference type="NCBI Taxonomy" id="2042962"/>
    <lineage>
        <taxon>Bacteria</taxon>
        <taxon>Pseudomonadati</taxon>
        <taxon>Acidobacteriota</taxon>
        <taxon>Terriglobia</taxon>
        <taxon>Terriglobales</taxon>
        <taxon>Candidatus Korobacteraceae</taxon>
        <taxon>Candidatus Sulfotelmatobacter</taxon>
    </lineage>
</organism>
<feature type="domain" description="TonB-dependent transporter Oar-like beta-barrel" evidence="8">
    <location>
        <begin position="248"/>
        <end position="604"/>
    </location>
</feature>
<dbReference type="PANTHER" id="PTHR30069">
    <property type="entry name" value="TONB-DEPENDENT OUTER MEMBRANE RECEPTOR"/>
    <property type="match status" value="1"/>
</dbReference>